<accession>A0A1J4KVZ5</accession>
<dbReference type="AlphaFoldDB" id="A0A1J4KVZ5"/>
<feature type="region of interest" description="Disordered" evidence="2">
    <location>
        <begin position="342"/>
        <end position="367"/>
    </location>
</feature>
<keyword evidence="4" id="KW-1185">Reference proteome</keyword>
<dbReference type="GeneID" id="94833307"/>
<feature type="compositionally biased region" description="Polar residues" evidence="2">
    <location>
        <begin position="1"/>
        <end position="18"/>
    </location>
</feature>
<dbReference type="PANTHER" id="PTHR47026:SF2">
    <property type="entry name" value="FLAGELLAR ASSOCIATED PROTEIN"/>
    <property type="match status" value="1"/>
</dbReference>
<feature type="region of interest" description="Disordered" evidence="2">
    <location>
        <begin position="1"/>
        <end position="41"/>
    </location>
</feature>
<feature type="coiled-coil region" evidence="1">
    <location>
        <begin position="465"/>
        <end position="492"/>
    </location>
</feature>
<name>A0A1J4KVZ5_9EUKA</name>
<gene>
    <name evidence="3" type="ORF">TRFO_15820</name>
</gene>
<dbReference type="OrthoDB" id="10665608at2759"/>
<feature type="region of interest" description="Disordered" evidence="2">
    <location>
        <begin position="79"/>
        <end position="232"/>
    </location>
</feature>
<evidence type="ECO:0000313" key="3">
    <source>
        <dbReference type="EMBL" id="OHT13924.1"/>
    </source>
</evidence>
<evidence type="ECO:0000256" key="2">
    <source>
        <dbReference type="SAM" id="MobiDB-lite"/>
    </source>
</evidence>
<dbReference type="VEuPathDB" id="TrichDB:TRFO_15820"/>
<proteinExistence type="predicted"/>
<dbReference type="Proteomes" id="UP000179807">
    <property type="component" value="Unassembled WGS sequence"/>
</dbReference>
<dbReference type="RefSeq" id="XP_068367060.1">
    <property type="nucleotide sequence ID" value="XM_068498603.1"/>
</dbReference>
<evidence type="ECO:0000256" key="1">
    <source>
        <dbReference type="SAM" id="Coils"/>
    </source>
</evidence>
<feature type="compositionally biased region" description="Basic and acidic residues" evidence="2">
    <location>
        <begin position="206"/>
        <end position="228"/>
    </location>
</feature>
<protein>
    <submittedName>
        <fullName evidence="3">Uncharacterized protein</fullName>
    </submittedName>
</protein>
<feature type="compositionally biased region" description="Acidic residues" evidence="2">
    <location>
        <begin position="140"/>
        <end position="170"/>
    </location>
</feature>
<sequence>MLQGSPRQDQSENPQNSARNEENPDENSMPPVLPPHNYHKNLSNQKAVVPIIAAPQKVKTPRITVALNKNVEPLLDIKNEEERKSMKSLRKSVEGQITAIMKKEAERKTDPTTADDEDDFNGDVENENQEEEQNVSNSDDNIECGDLNDENINENEIIDDFENAAEEDDKENVNEMNPDVSTPDDDDDEHLDKIGTTILTKLNSENNKDNQFENKEEMQKENKEEIQKVSKYSQIETQTETDFIQPITCGSENVGNIDKSSNGQLNDENDAKIEETNETNNEELNDTKQDDNEKLLITQVDGAVEGQDSQRTRTVTTPDGIRITDATSNLLVPILDLENQDIDQKSSAQQSSTSKINSSIPSSAAASPLFTDDDIISAFEEFQKNKTVPPLYMRDAIIIYIKNLQETAIEEENYDYAEKLEQDMNELISSFNAESSRAIAMQPPGLENRLEEVKNQRMAAEAEWEAKIKRLKESEKKKVEELEAKQALERSEFEERCQTQEFLQKFTKPSARLLQMWKLQKGLALQHDFEGAKEMKARAEALQIKETQEAQKRAIASVKINYEKLVKKQQNELDCAVANGKRKVRQMQLEMKKDLENRDKLSRQVETRMKEWRPPLKKSLLPPLATREAASTAAFSKRAASRNKRTITTAEPANVLDIKISNIKSVLGTRPKQHFT</sequence>
<dbReference type="EMBL" id="MLAK01000451">
    <property type="protein sequence ID" value="OHT13924.1"/>
    <property type="molecule type" value="Genomic_DNA"/>
</dbReference>
<feature type="compositionally biased region" description="Basic and acidic residues" evidence="2">
    <location>
        <begin position="101"/>
        <end position="110"/>
    </location>
</feature>
<comment type="caution">
    <text evidence="3">The sequence shown here is derived from an EMBL/GenBank/DDBJ whole genome shotgun (WGS) entry which is preliminary data.</text>
</comment>
<evidence type="ECO:0000313" key="4">
    <source>
        <dbReference type="Proteomes" id="UP000179807"/>
    </source>
</evidence>
<feature type="compositionally biased region" description="Acidic residues" evidence="2">
    <location>
        <begin position="113"/>
        <end position="133"/>
    </location>
</feature>
<keyword evidence="1" id="KW-0175">Coiled coil</keyword>
<organism evidence="3 4">
    <name type="scientific">Tritrichomonas foetus</name>
    <dbReference type="NCBI Taxonomy" id="1144522"/>
    <lineage>
        <taxon>Eukaryota</taxon>
        <taxon>Metamonada</taxon>
        <taxon>Parabasalia</taxon>
        <taxon>Tritrichomonadida</taxon>
        <taxon>Tritrichomonadidae</taxon>
        <taxon>Tritrichomonas</taxon>
    </lineage>
</organism>
<reference evidence="3" key="1">
    <citation type="submission" date="2016-10" db="EMBL/GenBank/DDBJ databases">
        <authorList>
            <person name="Benchimol M."/>
            <person name="Almeida L.G."/>
            <person name="Vasconcelos A.T."/>
            <person name="Perreira-Neves A."/>
            <person name="Rosa I.A."/>
            <person name="Tasca T."/>
            <person name="Bogo M.R."/>
            <person name="de Souza W."/>
        </authorList>
    </citation>
    <scope>NUCLEOTIDE SEQUENCE [LARGE SCALE GENOMIC DNA]</scope>
    <source>
        <strain evidence="3">K</strain>
    </source>
</reference>
<feature type="compositionally biased region" description="Low complexity" evidence="2">
    <location>
        <begin position="345"/>
        <end position="367"/>
    </location>
</feature>
<dbReference type="PANTHER" id="PTHR47026">
    <property type="entry name" value="PIGMENTOSA GTPASE REGULATOR-LIKE PROTEIN, PUTATIVE-RELATED"/>
    <property type="match status" value="1"/>
</dbReference>